<dbReference type="PROSITE" id="PS51831">
    <property type="entry name" value="HD"/>
    <property type="match status" value="1"/>
</dbReference>
<organism evidence="9 10">
    <name type="scientific">Asanoa iriomotensis</name>
    <dbReference type="NCBI Taxonomy" id="234613"/>
    <lineage>
        <taxon>Bacteria</taxon>
        <taxon>Bacillati</taxon>
        <taxon>Actinomycetota</taxon>
        <taxon>Actinomycetes</taxon>
        <taxon>Micromonosporales</taxon>
        <taxon>Micromonosporaceae</taxon>
        <taxon>Asanoa</taxon>
    </lineage>
</organism>
<proteinExistence type="inferred from homology"/>
<evidence type="ECO:0000256" key="3">
    <source>
        <dbReference type="ARBA" id="ARBA00022801"/>
    </source>
</evidence>
<dbReference type="PANTHER" id="PTHR12826">
    <property type="entry name" value="RIBONUCLEASE Y"/>
    <property type="match status" value="1"/>
</dbReference>
<gene>
    <name evidence="5 9" type="primary">rny</name>
    <name evidence="9" type="ORF">Air01nite_76850</name>
</gene>
<dbReference type="SUPFAM" id="SSF54791">
    <property type="entry name" value="Eukaryotic type KH-domain (KH-domain type I)"/>
    <property type="match status" value="1"/>
</dbReference>
<dbReference type="NCBIfam" id="TIGR00277">
    <property type="entry name" value="HDIG"/>
    <property type="match status" value="1"/>
</dbReference>
<comment type="caution">
    <text evidence="9">The sequence shown here is derived from an EMBL/GenBank/DDBJ whole genome shotgun (WGS) entry which is preliminary data.</text>
</comment>
<keyword evidence="2 5" id="KW-0255">Endonuclease</keyword>
<reference evidence="9 10" key="1">
    <citation type="submission" date="2021-01" db="EMBL/GenBank/DDBJ databases">
        <title>Whole genome shotgun sequence of Asanoa iriomotensis NBRC 100142.</title>
        <authorList>
            <person name="Komaki H."/>
            <person name="Tamura T."/>
        </authorList>
    </citation>
    <scope>NUCLEOTIDE SEQUENCE [LARGE SCALE GENOMIC DNA]</scope>
    <source>
        <strain evidence="9 10">NBRC 100142</strain>
    </source>
</reference>
<dbReference type="EC" id="3.1.-.-" evidence="5 6"/>
<comment type="similarity">
    <text evidence="5">Belongs to the RNase Y family.</text>
</comment>
<dbReference type="CDD" id="cd22431">
    <property type="entry name" value="KH-I_RNaseY"/>
    <property type="match status" value="1"/>
</dbReference>
<keyword evidence="10" id="KW-1185">Reference proteome</keyword>
<dbReference type="HAMAP" id="MF_00335">
    <property type="entry name" value="RNase_Y"/>
    <property type="match status" value="1"/>
</dbReference>
<evidence type="ECO:0000259" key="8">
    <source>
        <dbReference type="PROSITE" id="PS51831"/>
    </source>
</evidence>
<evidence type="ECO:0000256" key="5">
    <source>
        <dbReference type="HAMAP-Rule" id="MF_00335"/>
    </source>
</evidence>
<dbReference type="InterPro" id="IPR022711">
    <property type="entry name" value="RNase_Y_N"/>
</dbReference>
<sequence>MTALDVVLLSAVIVLAAAVLVGLVLGARALRRLNAHASVPMSEDPSYTAERERQEQSLATLRSKAEEVTSTVDTAKSAAAAARTEAAAAKAEASAARAEARRVLDAARTDADNVLERAHKQAEQDAEQLRAAARRSGEREAAMLAATTKEHAADVERRAARMDERERLHTEEVDRLTERERRLAAATAELAERDQALANRETELAQAEELRRRELERVAGLTADVARTELVESIEVQAKREAAILVRDIEADARSTGEQRARHIVVEAIQRVASEQTAESVVSVLHLPGDEMKGRIIGREGRNIRAFESVTGVNLIIDDTPEAVLLSCFDPVRREIGRLTLEKLVLDGRIHPHRIEEVFETAKQEVERLCQRAAEDALVEVGITEIHPELVTLLGRLRYRTSYGQNVLKHLVETAHIAGIMAAELRLDAPLIKRGAFLHDIGKALTHEVEGSHALIGADLARKYGESDEVVHAIEAHHNEVQPQTIEAVLTQASDACSGGRPGARRESLEAYVKRLERIEEIAGGKTGVEKVFAMQAGREIRVMVKPDDVDDIGAAVLARDVAKQIEEELTYPGQIRVTVVRESRVTEIAR</sequence>
<dbReference type="NCBIfam" id="TIGR03319">
    <property type="entry name" value="RNase_Y"/>
    <property type="match status" value="1"/>
</dbReference>
<comment type="function">
    <text evidence="5">Endoribonuclease that initiates mRNA decay.</text>
</comment>
<feature type="coiled-coil region" evidence="7">
    <location>
        <begin position="190"/>
        <end position="224"/>
    </location>
</feature>
<keyword evidence="1 5" id="KW-0540">Nuclease</keyword>
<dbReference type="InterPro" id="IPR003607">
    <property type="entry name" value="HD/PDEase_dom"/>
</dbReference>
<dbReference type="Gene3D" id="1.10.3210.10">
    <property type="entry name" value="Hypothetical protein af1432"/>
    <property type="match status" value="1"/>
</dbReference>
<accession>A0ABQ4CFP2</accession>
<dbReference type="InterPro" id="IPR036612">
    <property type="entry name" value="KH_dom_type_1_sf"/>
</dbReference>
<evidence type="ECO:0000256" key="7">
    <source>
        <dbReference type="SAM" id="Coils"/>
    </source>
</evidence>
<dbReference type="InterPro" id="IPR006675">
    <property type="entry name" value="HDIG_dom"/>
</dbReference>
<evidence type="ECO:0000256" key="4">
    <source>
        <dbReference type="ARBA" id="ARBA00022884"/>
    </source>
</evidence>
<dbReference type="Pfam" id="PF12072">
    <property type="entry name" value="RNase_Y_N"/>
    <property type="match status" value="1"/>
</dbReference>
<feature type="domain" description="HD" evidence="8">
    <location>
        <begin position="407"/>
        <end position="500"/>
    </location>
</feature>
<dbReference type="Pfam" id="PF00013">
    <property type="entry name" value="KH_1"/>
    <property type="match status" value="1"/>
</dbReference>
<dbReference type="InterPro" id="IPR017705">
    <property type="entry name" value="Ribonuclease_Y"/>
</dbReference>
<dbReference type="CDD" id="cd00077">
    <property type="entry name" value="HDc"/>
    <property type="match status" value="1"/>
</dbReference>
<dbReference type="PANTHER" id="PTHR12826:SF15">
    <property type="entry name" value="RIBONUCLEASE Y"/>
    <property type="match status" value="1"/>
</dbReference>
<dbReference type="PROSITE" id="PS50084">
    <property type="entry name" value="KH_TYPE_1"/>
    <property type="match status" value="1"/>
</dbReference>
<evidence type="ECO:0000256" key="2">
    <source>
        <dbReference type="ARBA" id="ARBA00022759"/>
    </source>
</evidence>
<evidence type="ECO:0000313" key="10">
    <source>
        <dbReference type="Proteomes" id="UP000624325"/>
    </source>
</evidence>
<protein>
    <recommendedName>
        <fullName evidence="5 6">Ribonuclease Y</fullName>
        <shortName evidence="5">RNase Y</shortName>
        <ecNumber evidence="5 6">3.1.-.-</ecNumber>
    </recommendedName>
</protein>
<dbReference type="RefSeq" id="WP_203708409.1">
    <property type="nucleotide sequence ID" value="NZ_BAAALU010000005.1"/>
</dbReference>
<evidence type="ECO:0000256" key="6">
    <source>
        <dbReference type="NCBIfam" id="TIGR03319"/>
    </source>
</evidence>
<keyword evidence="3 5" id="KW-0378">Hydrolase</keyword>
<name>A0ABQ4CFP2_9ACTN</name>
<feature type="coiled-coil region" evidence="7">
    <location>
        <begin position="51"/>
        <end position="139"/>
    </location>
</feature>
<dbReference type="Proteomes" id="UP000624325">
    <property type="component" value="Unassembled WGS sequence"/>
</dbReference>
<keyword evidence="7" id="KW-0175">Coiled coil</keyword>
<evidence type="ECO:0000256" key="1">
    <source>
        <dbReference type="ARBA" id="ARBA00022722"/>
    </source>
</evidence>
<dbReference type="InterPro" id="IPR004088">
    <property type="entry name" value="KH_dom_type_1"/>
</dbReference>
<evidence type="ECO:0000313" key="9">
    <source>
        <dbReference type="EMBL" id="GIF61590.1"/>
    </source>
</evidence>
<dbReference type="Pfam" id="PF01966">
    <property type="entry name" value="HD"/>
    <property type="match status" value="1"/>
</dbReference>
<keyword evidence="4 5" id="KW-0694">RNA-binding</keyword>
<dbReference type="SUPFAM" id="SSF109604">
    <property type="entry name" value="HD-domain/PDEase-like"/>
    <property type="match status" value="1"/>
</dbReference>
<dbReference type="SMART" id="SM00471">
    <property type="entry name" value="HDc"/>
    <property type="match status" value="1"/>
</dbReference>
<dbReference type="InterPro" id="IPR006674">
    <property type="entry name" value="HD_domain"/>
</dbReference>
<dbReference type="EMBL" id="BONC01000114">
    <property type="protein sequence ID" value="GIF61590.1"/>
    <property type="molecule type" value="Genomic_DNA"/>
</dbReference>